<evidence type="ECO:0000313" key="9">
    <source>
        <dbReference type="EMBL" id="KAH9376487.1"/>
    </source>
</evidence>
<dbReference type="Proteomes" id="UP000821853">
    <property type="component" value="Unassembled WGS sequence"/>
</dbReference>
<comment type="subcellular location">
    <subcellularLocation>
        <location evidence="1">Cytoplasm</location>
    </subcellularLocation>
    <subcellularLocation>
        <location evidence="6">Postsynaptic density</location>
    </subcellularLocation>
</comment>
<dbReference type="InterPro" id="IPR045027">
    <property type="entry name" value="Homer"/>
</dbReference>
<dbReference type="AlphaFoldDB" id="A0A9J6GPF8"/>
<proteinExistence type="inferred from homology"/>
<dbReference type="Pfam" id="PF00568">
    <property type="entry name" value="WH1"/>
    <property type="match status" value="1"/>
</dbReference>
<evidence type="ECO:0000256" key="3">
    <source>
        <dbReference type="ARBA" id="ARBA00023018"/>
    </source>
</evidence>
<evidence type="ECO:0000313" key="10">
    <source>
        <dbReference type="Proteomes" id="UP000821853"/>
    </source>
</evidence>
<keyword evidence="4" id="KW-0175">Coiled coil</keyword>
<dbReference type="InterPro" id="IPR011993">
    <property type="entry name" value="PH-like_dom_sf"/>
</dbReference>
<dbReference type="InterPro" id="IPR044100">
    <property type="entry name" value="Homer_EVH1"/>
</dbReference>
<comment type="caution">
    <text evidence="9">The sequence shown here is derived from an EMBL/GenBank/DDBJ whole genome shotgun (WGS) entry which is preliminary data.</text>
</comment>
<dbReference type="OMA" id="AQEQTTM"/>
<protein>
    <recommendedName>
        <fullName evidence="8">WH1 domain-containing protein</fullName>
    </recommendedName>
</protein>
<dbReference type="Gene3D" id="2.30.29.30">
    <property type="entry name" value="Pleckstrin-homology domain (PH domain)/Phosphotyrosine-binding domain (PTB)"/>
    <property type="match status" value="1"/>
</dbReference>
<feature type="compositionally biased region" description="Gly residues" evidence="7">
    <location>
        <begin position="147"/>
        <end position="159"/>
    </location>
</feature>
<evidence type="ECO:0000259" key="8">
    <source>
        <dbReference type="PROSITE" id="PS50229"/>
    </source>
</evidence>
<reference evidence="9 10" key="1">
    <citation type="journal article" date="2020" name="Cell">
        <title>Large-Scale Comparative Analyses of Tick Genomes Elucidate Their Genetic Diversity and Vector Capacities.</title>
        <authorList>
            <consortium name="Tick Genome and Microbiome Consortium (TIGMIC)"/>
            <person name="Jia N."/>
            <person name="Wang J."/>
            <person name="Shi W."/>
            <person name="Du L."/>
            <person name="Sun Y."/>
            <person name="Zhan W."/>
            <person name="Jiang J.F."/>
            <person name="Wang Q."/>
            <person name="Zhang B."/>
            <person name="Ji P."/>
            <person name="Bell-Sakyi L."/>
            <person name="Cui X.M."/>
            <person name="Yuan T.T."/>
            <person name="Jiang B.G."/>
            <person name="Yang W.F."/>
            <person name="Lam T.T."/>
            <person name="Chang Q.C."/>
            <person name="Ding S.J."/>
            <person name="Wang X.J."/>
            <person name="Zhu J.G."/>
            <person name="Ruan X.D."/>
            <person name="Zhao L."/>
            <person name="Wei J.T."/>
            <person name="Ye R.Z."/>
            <person name="Que T.C."/>
            <person name="Du C.H."/>
            <person name="Zhou Y.H."/>
            <person name="Cheng J.X."/>
            <person name="Dai P.F."/>
            <person name="Guo W.B."/>
            <person name="Han X.H."/>
            <person name="Huang E.J."/>
            <person name="Li L.F."/>
            <person name="Wei W."/>
            <person name="Gao Y.C."/>
            <person name="Liu J.Z."/>
            <person name="Shao H.Z."/>
            <person name="Wang X."/>
            <person name="Wang C.C."/>
            <person name="Yang T.C."/>
            <person name="Huo Q.B."/>
            <person name="Li W."/>
            <person name="Chen H.Y."/>
            <person name="Chen S.E."/>
            <person name="Zhou L.G."/>
            <person name="Ni X.B."/>
            <person name="Tian J.H."/>
            <person name="Sheng Y."/>
            <person name="Liu T."/>
            <person name="Pan Y.S."/>
            <person name="Xia L.Y."/>
            <person name="Li J."/>
            <person name="Zhao F."/>
            <person name="Cao W.C."/>
        </authorList>
    </citation>
    <scope>NUCLEOTIDE SEQUENCE [LARGE SCALE GENOMIC DNA]</scope>
    <source>
        <strain evidence="9">HaeL-2018</strain>
    </source>
</reference>
<evidence type="ECO:0000256" key="6">
    <source>
        <dbReference type="ARBA" id="ARBA00034105"/>
    </source>
</evidence>
<evidence type="ECO:0000256" key="5">
    <source>
        <dbReference type="ARBA" id="ARBA00023606"/>
    </source>
</evidence>
<evidence type="ECO:0000256" key="7">
    <source>
        <dbReference type="SAM" id="MobiDB-lite"/>
    </source>
</evidence>
<feature type="region of interest" description="Disordered" evidence="7">
    <location>
        <begin position="125"/>
        <end position="174"/>
    </location>
</feature>
<name>A0A9J6GPF8_HAELO</name>
<dbReference type="OrthoDB" id="9983798at2759"/>
<dbReference type="PANTHER" id="PTHR10918">
    <property type="entry name" value="HOMER"/>
    <property type="match status" value="1"/>
</dbReference>
<keyword evidence="10" id="KW-1185">Reference proteome</keyword>
<evidence type="ECO:0000256" key="2">
    <source>
        <dbReference type="ARBA" id="ARBA00022490"/>
    </source>
</evidence>
<dbReference type="PROSITE" id="PS50229">
    <property type="entry name" value="WH1"/>
    <property type="match status" value="1"/>
</dbReference>
<dbReference type="GO" id="GO:0005737">
    <property type="term" value="C:cytoplasm"/>
    <property type="evidence" value="ECO:0007669"/>
    <property type="project" value="UniProtKB-SubCell"/>
</dbReference>
<gene>
    <name evidence="9" type="ORF">HPB48_006572</name>
</gene>
<dbReference type="InterPro" id="IPR000697">
    <property type="entry name" value="WH1/EVH1_dom"/>
</dbReference>
<dbReference type="FunFam" id="2.30.29.30:FF:000014">
    <property type="entry name" value="Homer homolog 1 (Drosophila)"/>
    <property type="match status" value="1"/>
</dbReference>
<organism evidence="9 10">
    <name type="scientific">Haemaphysalis longicornis</name>
    <name type="common">Bush tick</name>
    <dbReference type="NCBI Taxonomy" id="44386"/>
    <lineage>
        <taxon>Eukaryota</taxon>
        <taxon>Metazoa</taxon>
        <taxon>Ecdysozoa</taxon>
        <taxon>Arthropoda</taxon>
        <taxon>Chelicerata</taxon>
        <taxon>Arachnida</taxon>
        <taxon>Acari</taxon>
        <taxon>Parasitiformes</taxon>
        <taxon>Ixodida</taxon>
        <taxon>Ixodoidea</taxon>
        <taxon>Ixodidae</taxon>
        <taxon>Haemaphysalinae</taxon>
        <taxon>Haemaphysalis</taxon>
    </lineage>
</organism>
<comment type="similarity">
    <text evidence="5">Belongs to the Homer family.</text>
</comment>
<dbReference type="SUPFAM" id="SSF50729">
    <property type="entry name" value="PH domain-like"/>
    <property type="match status" value="1"/>
</dbReference>
<feature type="compositionally biased region" description="Low complexity" evidence="7">
    <location>
        <begin position="133"/>
        <end position="146"/>
    </location>
</feature>
<feature type="domain" description="WH1" evidence="8">
    <location>
        <begin position="5"/>
        <end position="117"/>
    </location>
</feature>
<sequence>MTASSASMGEQPIFSTKAHVFHIDPKTKRSWIPASSQAVSVSFFFDSSRSLYRIISVEGTKAVINSTITPNMTFTKTSQKFGQWSDIRANTVYGLGFGSEADLNKFIEKFQEVKEATRLAAQKAGNNGVAVRPAAEGEAPPTAAAAPGGGGELHGGGSGSSPKHQPAKASLPQTTAEAQLRYENDRLKLALAQSSANAKKWEVELQTLKNNNGRLTCALQESTANVEEWKRQLQALKEENAAMRARMLDLEASGQGGGRRGRRRGVGGPRAAPGAGRPAGPRRPARPGEQAEGEVRGKNQGVALLGMELYHGRSVSLMQELEALKRKLEDQTPGKADERLKALLSDNEMLKAATQRLQDQLVVSQGRQAAWEQLAQRLAHRLHDLRDIQHELASLLATS</sequence>
<dbReference type="EMBL" id="JABSTR010000008">
    <property type="protein sequence ID" value="KAH9376487.1"/>
    <property type="molecule type" value="Genomic_DNA"/>
</dbReference>
<accession>A0A9J6GPF8</accession>
<feature type="region of interest" description="Disordered" evidence="7">
    <location>
        <begin position="249"/>
        <end position="298"/>
    </location>
</feature>
<evidence type="ECO:0000256" key="4">
    <source>
        <dbReference type="ARBA" id="ARBA00023054"/>
    </source>
</evidence>
<keyword evidence="3" id="KW-0770">Synapse</keyword>
<dbReference type="GO" id="GO:0007216">
    <property type="term" value="P:G protein-coupled glutamate receptor signaling pathway"/>
    <property type="evidence" value="ECO:0007669"/>
    <property type="project" value="InterPro"/>
</dbReference>
<dbReference type="VEuPathDB" id="VectorBase:HLOH_049611"/>
<evidence type="ECO:0000256" key="1">
    <source>
        <dbReference type="ARBA" id="ARBA00004496"/>
    </source>
</evidence>
<keyword evidence="2" id="KW-0963">Cytoplasm</keyword>
<feature type="compositionally biased region" description="Low complexity" evidence="7">
    <location>
        <begin position="269"/>
        <end position="279"/>
    </location>
</feature>
<dbReference type="GO" id="GO:0035256">
    <property type="term" value="F:G protein-coupled glutamate receptor binding"/>
    <property type="evidence" value="ECO:0007669"/>
    <property type="project" value="InterPro"/>
</dbReference>
<dbReference type="SMART" id="SM00461">
    <property type="entry name" value="WH1"/>
    <property type="match status" value="1"/>
</dbReference>
<dbReference type="GO" id="GO:0014069">
    <property type="term" value="C:postsynaptic density"/>
    <property type="evidence" value="ECO:0007669"/>
    <property type="project" value="UniProtKB-SubCell"/>
</dbReference>
<dbReference type="CDD" id="cd01206">
    <property type="entry name" value="EVH1_Homer_Vesl"/>
    <property type="match status" value="1"/>
</dbReference>